<keyword evidence="1" id="KW-0812">Transmembrane</keyword>
<dbReference type="Proteomes" id="UP000304864">
    <property type="component" value="Chromosome"/>
</dbReference>
<keyword evidence="1" id="KW-1133">Transmembrane helix</keyword>
<name>A0A4P9K4W4_9GAMM</name>
<proteinExistence type="predicted"/>
<keyword evidence="3" id="KW-1185">Reference proteome</keyword>
<accession>A0A4P9K4W4</accession>
<dbReference type="RefSeq" id="WP_138564721.1">
    <property type="nucleotide sequence ID" value="NZ_CP040602.1"/>
</dbReference>
<evidence type="ECO:0000256" key="1">
    <source>
        <dbReference type="SAM" id="Phobius"/>
    </source>
</evidence>
<gene>
    <name evidence="2" type="ORF">FE785_05050</name>
</gene>
<feature type="transmembrane region" description="Helical" evidence="1">
    <location>
        <begin position="131"/>
        <end position="150"/>
    </location>
</feature>
<dbReference type="KEGG" id="thig:FE785_05050"/>
<dbReference type="EMBL" id="CP040602">
    <property type="protein sequence ID" value="QCU90044.1"/>
    <property type="molecule type" value="Genomic_DNA"/>
</dbReference>
<keyword evidence="1" id="KW-0472">Membrane</keyword>
<dbReference type="OrthoDB" id="5615320at2"/>
<feature type="transmembrane region" description="Helical" evidence="1">
    <location>
        <begin position="200"/>
        <end position="221"/>
    </location>
</feature>
<dbReference type="AlphaFoldDB" id="A0A4P9K4W4"/>
<organism evidence="2 3">
    <name type="scientific">Thiomicrorhabdus sediminis</name>
    <dbReference type="NCBI Taxonomy" id="2580412"/>
    <lineage>
        <taxon>Bacteria</taxon>
        <taxon>Pseudomonadati</taxon>
        <taxon>Pseudomonadota</taxon>
        <taxon>Gammaproteobacteria</taxon>
        <taxon>Thiotrichales</taxon>
        <taxon>Piscirickettsiaceae</taxon>
        <taxon>Thiomicrorhabdus</taxon>
    </lineage>
</organism>
<sequence length="226" mass="25275">MNIAALVKQVIRWVYGLSPYFWVDRYYKHQEFAFAAESTDWQVIRDKRLFLSEFYIVGWLVLSMLLVLVFSIADVTRALSATFIAGFSLADVLVMLFLLRILGVLNKELGVILFGICKITEGSMVSATGRVIVLALTNFLTVMFLYAAIYQLKGAFVKLPDFFSGMSSLAGLIQSIHLQFTMNTAFDPADAFTWLVGTSQAIFCFVFGTIVISLFVSLLNVKPLKA</sequence>
<evidence type="ECO:0000313" key="3">
    <source>
        <dbReference type="Proteomes" id="UP000304864"/>
    </source>
</evidence>
<feature type="transmembrane region" description="Helical" evidence="1">
    <location>
        <begin position="79"/>
        <end position="102"/>
    </location>
</feature>
<feature type="transmembrane region" description="Helical" evidence="1">
    <location>
        <begin position="54"/>
        <end position="73"/>
    </location>
</feature>
<protein>
    <submittedName>
        <fullName evidence="2">Uncharacterized protein</fullName>
    </submittedName>
</protein>
<evidence type="ECO:0000313" key="2">
    <source>
        <dbReference type="EMBL" id="QCU90044.1"/>
    </source>
</evidence>
<reference evidence="2 3" key="1">
    <citation type="submission" date="2019-05" db="EMBL/GenBank/DDBJ databases">
        <title>Thiomicrorhabdus sediminis sp. nov, a novel sulfur-oxidizing bacterium isolated from coastal sediment.</title>
        <authorList>
            <person name="Liu X."/>
        </authorList>
    </citation>
    <scope>NUCLEOTIDE SEQUENCE [LARGE SCALE GENOMIC DNA]</scope>
    <source>
        <strain evidence="2 3">G1</strain>
    </source>
</reference>